<keyword evidence="4" id="KW-0804">Transcription</keyword>
<dbReference type="Gene3D" id="1.25.40.10">
    <property type="entry name" value="Tetratricopeptide repeat domain"/>
    <property type="match status" value="2"/>
</dbReference>
<dbReference type="Pfam" id="PF00486">
    <property type="entry name" value="Trans_reg_C"/>
    <property type="match status" value="1"/>
</dbReference>
<evidence type="ECO:0000256" key="5">
    <source>
        <dbReference type="PROSITE-ProRule" id="PRU01091"/>
    </source>
</evidence>
<organism evidence="7 8">
    <name type="scientific">Nonomuraea endophytica</name>
    <dbReference type="NCBI Taxonomy" id="714136"/>
    <lineage>
        <taxon>Bacteria</taxon>
        <taxon>Bacillati</taxon>
        <taxon>Actinomycetota</taxon>
        <taxon>Actinomycetes</taxon>
        <taxon>Streptosporangiales</taxon>
        <taxon>Streptosporangiaceae</taxon>
        <taxon>Nonomuraea</taxon>
    </lineage>
</organism>
<dbReference type="InterPro" id="IPR005158">
    <property type="entry name" value="BTAD"/>
</dbReference>
<comment type="similarity">
    <text evidence="1">Belongs to the AfsR/DnrI/RedD regulatory family.</text>
</comment>
<dbReference type="SMART" id="SM00862">
    <property type="entry name" value="Trans_reg_C"/>
    <property type="match status" value="1"/>
</dbReference>
<protein>
    <submittedName>
        <fullName evidence="7">DNA-binding SARP family transcriptional activator</fullName>
    </submittedName>
</protein>
<dbReference type="Pfam" id="PF13191">
    <property type="entry name" value="AAA_16"/>
    <property type="match status" value="1"/>
</dbReference>
<dbReference type="SUPFAM" id="SSF46894">
    <property type="entry name" value="C-terminal effector domain of the bipartite response regulators"/>
    <property type="match status" value="1"/>
</dbReference>
<dbReference type="InterPro" id="IPR051677">
    <property type="entry name" value="AfsR-DnrI-RedD_regulator"/>
</dbReference>
<keyword evidence="2" id="KW-0805">Transcription regulation</keyword>
<dbReference type="PROSITE" id="PS51755">
    <property type="entry name" value="OMPR_PHOB"/>
    <property type="match status" value="1"/>
</dbReference>
<proteinExistence type="inferred from homology"/>
<evidence type="ECO:0000313" key="8">
    <source>
        <dbReference type="Proteomes" id="UP000568380"/>
    </source>
</evidence>
<dbReference type="PANTHER" id="PTHR35807:SF1">
    <property type="entry name" value="TRANSCRIPTIONAL REGULATOR REDD"/>
    <property type="match status" value="1"/>
</dbReference>
<gene>
    <name evidence="7" type="ORF">HNR40_010126</name>
</gene>
<dbReference type="Pfam" id="PF03704">
    <property type="entry name" value="BTAD"/>
    <property type="match status" value="1"/>
</dbReference>
<dbReference type="CDD" id="cd15831">
    <property type="entry name" value="BTAD"/>
    <property type="match status" value="1"/>
</dbReference>
<dbReference type="SMART" id="SM01043">
    <property type="entry name" value="BTAD"/>
    <property type="match status" value="1"/>
</dbReference>
<sequence length="1108" mass="117496">MVRIRVLGSFAAEVDGVAVPLGGPLQRAVLAVLVAARGHVVSADRLVDDLWHDRAPAQALASLQAYVSNLRRLLEPGRPPRTPARLLVSAPPGYALRLAGDAGDAVDAWEFERLLDEARSLDGARARDLAERALGLWRGPAYAEAAGAGWALAEVARLEELRHVARELRVAAGLRAGDAAGAVPEAEVLVREAPLREESWRLHALALWHAGRQGDALATLRRAREVMADELGLDPGPVLAGLESAILEGRVEAVGPPVAAAPAVEVVAPPGAAAPAVGGPRAGGGARAVPDGGVFVGRAAELEALLRAAASARDGGPEVALVSGEAGLGKTSLLRRLHDRLAGDGWLVATGSCPRAEGVPPAWAWGEILRAVAAQAPPPAELAATLTPLLGETATVYGDAATGRFLLHRAVWSWLAGVSAERPLAVMLDDLHWADAETLALMSGLEGRVLLVAAYRDDELDGGSTETFAALARREPLRLRLPGLARDAVAALLSALSDVPVDAPTVAALTERTGGNPFFVRETARLLDSEGAFRRPRALLDGVPQGVREVLLRRLARLPEGAVSVLRLAAVAGREASVDVLVAASDLGEEAVLDGVESALIAGLLTEPGAGRVRFVHALVRETVAGELSKARAERLHLRVGDALEAHDPDDASALAYHYARARSPKSVGYGIRAAELAEARFAHAAAVDLLTGVLAYLDDHKRERAGQAPAERIDLLGRLLRAQVRAGDLGGARATRQLAIDAADGDPELQIAAFTAWTGPVPWQNHAYGSVDRPLVALLERLMERPGLDEEVRCRLLDAYAAELAAQGAPEARAAARRAVAIAAGLDDPSLLARALSTLTHDLDPVLDAPERAGIAERLARVETPEYRWYTLFLRATDAVARNEPERALELVEESLELARRYRMTEPVNVGECALATLARIRGDDVSARRTYAEATARMAEHGSLHAHGYLLLVRAAFMDEDLPRVARHLLEEYGGLAADLVAVVLAAEGRLDEAREMRRRAVPIRADYFFPVFAAFRATAMVALDEREGARELYDALLPHAGGPPAGAGSMSVALPPPAHTLGQLARLLGEESTARAHFTRAAEIAGRWGADRWAADSREEGRRLS</sequence>
<keyword evidence="8" id="KW-1185">Reference proteome</keyword>
<dbReference type="InterPro" id="IPR016032">
    <property type="entry name" value="Sig_transdc_resp-reg_C-effctor"/>
</dbReference>
<name>A0A7W8AE50_9ACTN</name>
<dbReference type="InterPro" id="IPR041664">
    <property type="entry name" value="AAA_16"/>
</dbReference>
<keyword evidence="3 5" id="KW-0238">DNA-binding</keyword>
<dbReference type="Gene3D" id="1.10.10.10">
    <property type="entry name" value="Winged helix-like DNA-binding domain superfamily/Winged helix DNA-binding domain"/>
    <property type="match status" value="1"/>
</dbReference>
<dbReference type="InterPro" id="IPR001867">
    <property type="entry name" value="OmpR/PhoB-type_DNA-bd"/>
</dbReference>
<dbReference type="GO" id="GO:0000160">
    <property type="term" value="P:phosphorelay signal transduction system"/>
    <property type="evidence" value="ECO:0007669"/>
    <property type="project" value="InterPro"/>
</dbReference>
<dbReference type="RefSeq" id="WP_184974862.1">
    <property type="nucleotide sequence ID" value="NZ_JACHIN010000024.1"/>
</dbReference>
<evidence type="ECO:0000259" key="6">
    <source>
        <dbReference type="PROSITE" id="PS51755"/>
    </source>
</evidence>
<feature type="domain" description="OmpR/PhoB-type" evidence="6">
    <location>
        <begin position="1"/>
        <end position="98"/>
    </location>
</feature>
<feature type="DNA-binding region" description="OmpR/PhoB-type" evidence="5">
    <location>
        <begin position="1"/>
        <end position="98"/>
    </location>
</feature>
<reference evidence="7 8" key="1">
    <citation type="submission" date="2020-08" db="EMBL/GenBank/DDBJ databases">
        <title>Genomic Encyclopedia of Type Strains, Phase IV (KMG-IV): sequencing the most valuable type-strain genomes for metagenomic binning, comparative biology and taxonomic classification.</title>
        <authorList>
            <person name="Goeker M."/>
        </authorList>
    </citation>
    <scope>NUCLEOTIDE SEQUENCE [LARGE SCALE GENOMIC DNA]</scope>
    <source>
        <strain evidence="7 8">DSM 45385</strain>
    </source>
</reference>
<dbReference type="AlphaFoldDB" id="A0A7W8AE50"/>
<dbReference type="GO" id="GO:0006355">
    <property type="term" value="P:regulation of DNA-templated transcription"/>
    <property type="evidence" value="ECO:0007669"/>
    <property type="project" value="InterPro"/>
</dbReference>
<evidence type="ECO:0000256" key="3">
    <source>
        <dbReference type="ARBA" id="ARBA00023125"/>
    </source>
</evidence>
<dbReference type="Proteomes" id="UP000568380">
    <property type="component" value="Unassembled WGS sequence"/>
</dbReference>
<dbReference type="SUPFAM" id="SSF48452">
    <property type="entry name" value="TPR-like"/>
    <property type="match status" value="2"/>
</dbReference>
<dbReference type="InterPro" id="IPR027417">
    <property type="entry name" value="P-loop_NTPase"/>
</dbReference>
<evidence type="ECO:0000256" key="1">
    <source>
        <dbReference type="ARBA" id="ARBA00005820"/>
    </source>
</evidence>
<dbReference type="PANTHER" id="PTHR35807">
    <property type="entry name" value="TRANSCRIPTIONAL REGULATOR REDD-RELATED"/>
    <property type="match status" value="1"/>
</dbReference>
<evidence type="ECO:0000313" key="7">
    <source>
        <dbReference type="EMBL" id="MBB5084617.1"/>
    </source>
</evidence>
<dbReference type="GO" id="GO:0003677">
    <property type="term" value="F:DNA binding"/>
    <property type="evidence" value="ECO:0007669"/>
    <property type="project" value="UniProtKB-UniRule"/>
</dbReference>
<dbReference type="InterPro" id="IPR011990">
    <property type="entry name" value="TPR-like_helical_dom_sf"/>
</dbReference>
<evidence type="ECO:0000256" key="2">
    <source>
        <dbReference type="ARBA" id="ARBA00023015"/>
    </source>
</evidence>
<comment type="caution">
    <text evidence="7">The sequence shown here is derived from an EMBL/GenBank/DDBJ whole genome shotgun (WGS) entry which is preliminary data.</text>
</comment>
<evidence type="ECO:0000256" key="4">
    <source>
        <dbReference type="ARBA" id="ARBA00023163"/>
    </source>
</evidence>
<dbReference type="InterPro" id="IPR036388">
    <property type="entry name" value="WH-like_DNA-bd_sf"/>
</dbReference>
<dbReference type="SUPFAM" id="SSF52540">
    <property type="entry name" value="P-loop containing nucleoside triphosphate hydrolases"/>
    <property type="match status" value="1"/>
</dbReference>
<accession>A0A7W8AE50</accession>
<dbReference type="EMBL" id="JACHIN010000024">
    <property type="protein sequence ID" value="MBB5084617.1"/>
    <property type="molecule type" value="Genomic_DNA"/>
</dbReference>